<dbReference type="PRINTS" id="PR00411">
    <property type="entry name" value="PNDRDTASEI"/>
</dbReference>
<dbReference type="GO" id="GO:0050660">
    <property type="term" value="F:flavin adenine dinucleotide binding"/>
    <property type="evidence" value="ECO:0007669"/>
    <property type="project" value="TreeGrafter"/>
</dbReference>
<reference evidence="9 10" key="1">
    <citation type="submission" date="2018-04" db="EMBL/GenBank/DDBJ databases">
        <title>Genomic Encyclopedia of Type Strains, Phase III (KMG-III): the genomes of soil and plant-associated and newly described type strains.</title>
        <authorList>
            <person name="Whitman W."/>
        </authorList>
    </citation>
    <scope>NUCLEOTIDE SEQUENCE [LARGE SCALE GENOMIC DNA]</scope>
    <source>
        <strain evidence="9 10">NW12</strain>
    </source>
</reference>
<evidence type="ECO:0000259" key="8">
    <source>
        <dbReference type="Pfam" id="PF07992"/>
    </source>
</evidence>
<dbReference type="GO" id="GO:0003955">
    <property type="term" value="F:NAD(P)H dehydrogenase (quinone) activity"/>
    <property type="evidence" value="ECO:0007669"/>
    <property type="project" value="TreeGrafter"/>
</dbReference>
<dbReference type="Gene3D" id="1.10.287.990">
    <property type="entry name" value="Fe,Mn superoxide dismutase (SOD) domain"/>
    <property type="match status" value="1"/>
</dbReference>
<dbReference type="InterPro" id="IPR023753">
    <property type="entry name" value="FAD/NAD-binding_dom"/>
</dbReference>
<evidence type="ECO:0000313" key="9">
    <source>
        <dbReference type="EMBL" id="PTM44584.1"/>
    </source>
</evidence>
<feature type="binding site" evidence="5">
    <location>
        <position position="268"/>
    </location>
    <ligand>
        <name>NAD(+)</name>
        <dbReference type="ChEBI" id="CHEBI:57540"/>
    </ligand>
</feature>
<keyword evidence="5" id="KW-0520">NAD</keyword>
<feature type="binding site" evidence="5">
    <location>
        <begin position="181"/>
        <end position="188"/>
    </location>
    <ligand>
        <name>NAD(+)</name>
        <dbReference type="ChEBI" id="CHEBI:57540"/>
    </ligand>
</feature>
<evidence type="ECO:0000256" key="6">
    <source>
        <dbReference type="PIRSR" id="PIRSR000350-4"/>
    </source>
</evidence>
<feature type="binding site" evidence="5">
    <location>
        <position position="310"/>
    </location>
    <ligand>
        <name>FAD</name>
        <dbReference type="ChEBI" id="CHEBI:57692"/>
    </ligand>
</feature>
<proteinExistence type="inferred from homology"/>
<feature type="disulfide bond" description="Redox-active" evidence="6">
    <location>
        <begin position="47"/>
        <end position="52"/>
    </location>
</feature>
<comment type="similarity">
    <text evidence="1">Belongs to the class-I pyridine nucleotide-disulfide oxidoreductase family.</text>
</comment>
<dbReference type="Gene3D" id="3.30.390.30">
    <property type="match status" value="1"/>
</dbReference>
<feature type="domain" description="Pyridine nucleotide-disulphide oxidoreductase dimerisation" evidence="7">
    <location>
        <begin position="349"/>
        <end position="450"/>
    </location>
</feature>
<dbReference type="PIRSF" id="PIRSF000350">
    <property type="entry name" value="Mercury_reductase_MerA"/>
    <property type="match status" value="1"/>
</dbReference>
<feature type="binding site" evidence="5">
    <location>
        <position position="56"/>
    </location>
    <ligand>
        <name>FAD</name>
        <dbReference type="ChEBI" id="CHEBI:57692"/>
    </ligand>
</feature>
<dbReference type="NCBIfam" id="NF004939">
    <property type="entry name" value="PRK06292.1-1"/>
    <property type="match status" value="1"/>
</dbReference>
<keyword evidence="10" id="KW-1185">Reference proteome</keyword>
<evidence type="ECO:0000256" key="4">
    <source>
        <dbReference type="PIRSR" id="PIRSR000350-2"/>
    </source>
</evidence>
<dbReference type="Pfam" id="PF07992">
    <property type="entry name" value="Pyr_redox_2"/>
    <property type="match status" value="1"/>
</dbReference>
<dbReference type="InterPro" id="IPR036188">
    <property type="entry name" value="FAD/NAD-bd_sf"/>
</dbReference>
<name>A0A2T4YME6_9SPHN</name>
<feature type="domain" description="FAD/NAD(P)-binding" evidence="8">
    <location>
        <begin position="11"/>
        <end position="312"/>
    </location>
</feature>
<dbReference type="Proteomes" id="UP000240996">
    <property type="component" value="Unassembled WGS sequence"/>
</dbReference>
<protein>
    <submittedName>
        <fullName evidence="9">Dihydrolipoamide dehydrogenase</fullName>
    </submittedName>
</protein>
<dbReference type="Gene3D" id="3.50.50.60">
    <property type="entry name" value="FAD/NAD(P)-binding domain"/>
    <property type="match status" value="4"/>
</dbReference>
<feature type="binding site" evidence="5">
    <location>
        <begin position="144"/>
        <end position="146"/>
    </location>
    <ligand>
        <name>FAD</name>
        <dbReference type="ChEBI" id="CHEBI:57692"/>
    </ligand>
</feature>
<dbReference type="PANTHER" id="PTHR43014">
    <property type="entry name" value="MERCURIC REDUCTASE"/>
    <property type="match status" value="1"/>
</dbReference>
<dbReference type="AlphaFoldDB" id="A0A2T4YME6"/>
<accession>A0A2T4YME6</accession>
<evidence type="ECO:0000256" key="5">
    <source>
        <dbReference type="PIRSR" id="PIRSR000350-3"/>
    </source>
</evidence>
<dbReference type="InterPro" id="IPR036324">
    <property type="entry name" value="Mn/Fe_SOD_N_sf"/>
</dbReference>
<keyword evidence="2" id="KW-0285">Flavoprotein</keyword>
<evidence type="ECO:0000313" key="10">
    <source>
        <dbReference type="Proteomes" id="UP000240996"/>
    </source>
</evidence>
<dbReference type="InterPro" id="IPR004099">
    <property type="entry name" value="Pyr_nucl-diS_OxRdtase_dimer"/>
</dbReference>
<evidence type="ECO:0000259" key="7">
    <source>
        <dbReference type="Pfam" id="PF02852"/>
    </source>
</evidence>
<evidence type="ECO:0000256" key="2">
    <source>
        <dbReference type="ARBA" id="ARBA00022630"/>
    </source>
</evidence>
<dbReference type="SUPFAM" id="SSF55424">
    <property type="entry name" value="FAD/NAD-linked reductases, dimerisation (C-terminal) domain"/>
    <property type="match status" value="1"/>
</dbReference>
<dbReference type="SUPFAM" id="SSF51905">
    <property type="entry name" value="FAD/NAD(P)-binding domain"/>
    <property type="match status" value="2"/>
</dbReference>
<dbReference type="InterPro" id="IPR016156">
    <property type="entry name" value="FAD/NAD-linked_Rdtase_dimer_sf"/>
</dbReference>
<sequence>MPNTSPELTCDVAIIGAGTAGLAAERNARRNGARTLLIDETFSGTTCASVGCMPSKLLIAAAHAAHAVRQASVFGIAAEPKIDGDAVMARVQRERDAFVAGVCDSLDKLPDGVKVQARAHFIDATTLRLDDGRTVTAKAIVIATGSYPNIPDTFDAVRDRVLTNETIFELPTLPGSVGVIGAGPIGLELAQALVRLGVETMVFDQSPGLAALKDEKVSAALHTILAKELPIHLEMKLKAEPDSDGVRLSWSGEQSGSRRFDYLLVATGRPPRLKDLGLETTGITLDDHGTPVFDRTTMQCGDAPIFIAGDADHDRTVLGEASAEGMIAGRNAASFPDVTPGPRMVPLAIMFTDPSVAVIGDITPDDQDGIVIGEASYEDQGRAKVMARNAGLIRFYAEAGTGRLTGATMAAPGVEHSAHLIAWAIQQGRTATDLLDMPFYHPTLEEGLKPALRAICKAVSAPVPADRDDGFTAGA</sequence>
<keyword evidence="3 5" id="KW-0274">FAD</keyword>
<dbReference type="RefSeq" id="WP_107933248.1">
    <property type="nucleotide sequence ID" value="NZ_PZZN01000003.1"/>
</dbReference>
<dbReference type="PRINTS" id="PR00368">
    <property type="entry name" value="FADPNR"/>
</dbReference>
<organism evidence="9 10">
    <name type="scientific">Sphingomonas aerolata</name>
    <dbReference type="NCBI Taxonomy" id="185951"/>
    <lineage>
        <taxon>Bacteria</taxon>
        <taxon>Pseudomonadati</taxon>
        <taxon>Pseudomonadota</taxon>
        <taxon>Alphaproteobacteria</taxon>
        <taxon>Sphingomonadales</taxon>
        <taxon>Sphingomonadaceae</taxon>
        <taxon>Sphingomonas</taxon>
    </lineage>
</organism>
<comment type="cofactor">
    <cofactor evidence="5">
        <name>FAD</name>
        <dbReference type="ChEBI" id="CHEBI:57692"/>
    </cofactor>
    <text evidence="5">Binds 1 FAD per subunit.</text>
</comment>
<keyword evidence="5" id="KW-0547">Nucleotide-binding</keyword>
<comment type="caution">
    <text evidence="9">The sequence shown here is derived from an EMBL/GenBank/DDBJ whole genome shotgun (WGS) entry which is preliminary data.</text>
</comment>
<dbReference type="Pfam" id="PF02852">
    <property type="entry name" value="Pyr_redox_dim"/>
    <property type="match status" value="1"/>
</dbReference>
<gene>
    <name evidence="9" type="ORF">C8J24_2791</name>
</gene>
<dbReference type="EMBL" id="PZZN01000003">
    <property type="protein sequence ID" value="PTM44584.1"/>
    <property type="molecule type" value="Genomic_DNA"/>
</dbReference>
<evidence type="ECO:0000256" key="3">
    <source>
        <dbReference type="ARBA" id="ARBA00022827"/>
    </source>
</evidence>
<dbReference type="PANTHER" id="PTHR43014:SF4">
    <property type="entry name" value="PYRIDINE NUCLEOTIDE-DISULFIDE OXIDOREDUCTASE RCLA-RELATED"/>
    <property type="match status" value="1"/>
</dbReference>
<evidence type="ECO:0000256" key="1">
    <source>
        <dbReference type="ARBA" id="ARBA00007532"/>
    </source>
</evidence>
<dbReference type="InterPro" id="IPR001100">
    <property type="entry name" value="Pyr_nuc-diS_OxRdtase"/>
</dbReference>
<feature type="active site" description="Proton acceptor" evidence="4">
    <location>
        <position position="441"/>
    </location>
</feature>